<dbReference type="PRINTS" id="PR00469">
    <property type="entry name" value="PNDRDTASEII"/>
</dbReference>
<sequence>MEDRFDIAIIGSGPAGLSAAINAKIRNKKIIVFGSRDLSNKLLKAPKINNYLGFYDISGVELKEKFKQHIDHLGIEITYERINNVYAMGDYFALMVNDKMYEATALVLATGMESSKLLKGEEEFLGKGVGYCATCDAPLYKGKVVTIIGYNREAEEEANYVNELAGKLYYIPMYRKDMKLDQNIEIVNDIPVEVVGEDHVQSLKTKKGELTTDAIFVLKDSISPAQLVPGLAIENEHIKVDRNMSTNLKGCFAAGDCVGRPYQYIKAAGEGLIAGQSAVAYVDSQKNK</sequence>
<dbReference type="STRING" id="1450648.CLORY_22820"/>
<evidence type="ECO:0000259" key="3">
    <source>
        <dbReference type="Pfam" id="PF07992"/>
    </source>
</evidence>
<dbReference type="InterPro" id="IPR036188">
    <property type="entry name" value="FAD/NAD-bd_sf"/>
</dbReference>
<keyword evidence="5" id="KW-1185">Reference proteome</keyword>
<proteinExistence type="predicted"/>
<dbReference type="SUPFAM" id="SSF51905">
    <property type="entry name" value="FAD/NAD(P)-binding domain"/>
    <property type="match status" value="1"/>
</dbReference>
<evidence type="ECO:0000256" key="2">
    <source>
        <dbReference type="ARBA" id="ARBA00023002"/>
    </source>
</evidence>
<accession>A0A1V4INC9</accession>
<dbReference type="InterPro" id="IPR023753">
    <property type="entry name" value="FAD/NAD-binding_dom"/>
</dbReference>
<dbReference type="RefSeq" id="WP_079424444.1">
    <property type="nucleotide sequence ID" value="NZ_MZGV01000022.1"/>
</dbReference>
<feature type="domain" description="FAD/NAD(P)-binding" evidence="3">
    <location>
        <begin position="5"/>
        <end position="271"/>
    </location>
</feature>
<dbReference type="OrthoDB" id="9806179at2"/>
<evidence type="ECO:0000256" key="1">
    <source>
        <dbReference type="ARBA" id="ARBA00022630"/>
    </source>
</evidence>
<keyword evidence="2 4" id="KW-0560">Oxidoreductase</keyword>
<dbReference type="InterPro" id="IPR050097">
    <property type="entry name" value="Ferredoxin-NADP_redctase_2"/>
</dbReference>
<dbReference type="PRINTS" id="PR00368">
    <property type="entry name" value="FADPNR"/>
</dbReference>
<dbReference type="EMBL" id="MZGV01000022">
    <property type="protein sequence ID" value="OPJ61416.1"/>
    <property type="molecule type" value="Genomic_DNA"/>
</dbReference>
<dbReference type="EC" id="1.8.1.9" evidence="4"/>
<keyword evidence="1" id="KW-0285">Flavoprotein</keyword>
<dbReference type="Pfam" id="PF07992">
    <property type="entry name" value="Pyr_redox_2"/>
    <property type="match status" value="1"/>
</dbReference>
<protein>
    <submittedName>
        <fullName evidence="4">Thioredoxin reductase</fullName>
        <ecNumber evidence="4">1.8.1.9</ecNumber>
    </submittedName>
</protein>
<evidence type="ECO:0000313" key="5">
    <source>
        <dbReference type="Proteomes" id="UP000190080"/>
    </source>
</evidence>
<dbReference type="PANTHER" id="PTHR48105">
    <property type="entry name" value="THIOREDOXIN REDUCTASE 1-RELATED-RELATED"/>
    <property type="match status" value="1"/>
</dbReference>
<gene>
    <name evidence="4" type="primary">trxB_1</name>
    <name evidence="4" type="ORF">CLORY_22820</name>
</gene>
<reference evidence="4 5" key="1">
    <citation type="submission" date="2017-03" db="EMBL/GenBank/DDBJ databases">
        <title>Genome sequence of Clostridium oryzae DSM 28571.</title>
        <authorList>
            <person name="Poehlein A."/>
            <person name="Daniel R."/>
        </authorList>
    </citation>
    <scope>NUCLEOTIDE SEQUENCE [LARGE SCALE GENOMIC DNA]</scope>
    <source>
        <strain evidence="4 5">DSM 28571</strain>
    </source>
</reference>
<comment type="caution">
    <text evidence="4">The sequence shown here is derived from an EMBL/GenBank/DDBJ whole genome shotgun (WGS) entry which is preliminary data.</text>
</comment>
<dbReference type="AlphaFoldDB" id="A0A1V4INC9"/>
<dbReference type="GO" id="GO:0004791">
    <property type="term" value="F:thioredoxin-disulfide reductase (NADPH) activity"/>
    <property type="evidence" value="ECO:0007669"/>
    <property type="project" value="UniProtKB-EC"/>
</dbReference>
<organism evidence="4 5">
    <name type="scientific">Clostridium oryzae</name>
    <dbReference type="NCBI Taxonomy" id="1450648"/>
    <lineage>
        <taxon>Bacteria</taxon>
        <taxon>Bacillati</taxon>
        <taxon>Bacillota</taxon>
        <taxon>Clostridia</taxon>
        <taxon>Eubacteriales</taxon>
        <taxon>Clostridiaceae</taxon>
        <taxon>Clostridium</taxon>
    </lineage>
</organism>
<dbReference type="Proteomes" id="UP000190080">
    <property type="component" value="Unassembled WGS sequence"/>
</dbReference>
<name>A0A1V4INC9_9CLOT</name>
<dbReference type="Gene3D" id="3.50.50.60">
    <property type="entry name" value="FAD/NAD(P)-binding domain"/>
    <property type="match status" value="2"/>
</dbReference>
<evidence type="ECO:0000313" key="4">
    <source>
        <dbReference type="EMBL" id="OPJ61416.1"/>
    </source>
</evidence>